<feature type="coiled-coil region" evidence="1">
    <location>
        <begin position="17"/>
        <end position="112"/>
    </location>
</feature>
<sequence>MIQDRENKLNEIQTSSFSQDSLLIKRLNEEIEQLRSEKSEQQMKIQTLEMRIKLVQEDPTIFSLKNELAELKTSEFRLQQKVHELEQHLNNAQEKYQQLQLMRNELKVLKESESGQTATIFRLQIQLQETKEAKETVIREWECMKENFYEQTKLVTNLEGGLQTMMEELNMAKENHAASLKELDGMTNFLANTLEQRDEDEKKIEALEAEIHSLKEGGMVDDKDYKSLRKELSNTKNEMTEQNKLLIELEKQVKILEKERDQYVERTNQLTRTIVTQEMKQKEAIAAFEFTISDLQSQLEESKSTAQTYQDTMTTLGGKLTKVESQLDESKASDQRRAQMVNEFKTVLKEANSALLEKEKMITEKNARLMELEEMVNKAKTALELSKSLESERVKELQSKVAEVGSSSELQDAQKLADRQLEYIRELEITCDHVKNLTIELEELKVSEAEKATLIENLETALKKKEEKLQDLTNILDETRAQLEKVKNSEIYSIDYVESLESQLQEARERRDEEIIKLKQANVEIEALRKQCVLLQNEAKVNNERIEELEQKSTQFIAERNEAIIKNGILESKIHKLQRDFDSLTTDFEDVANKFSDSEIRVDEHKERIFQLESVLEAKELEAKEQTNEAERNKADQIVNSGQDGIISTAHLETQENESRSSVSEIQELNKKIAELEEENDGKTQLIEMLEETLKESEEELSEAKQKLNILRREKLDLERKIENLKYQLVTVTNEYEEMITSVKEKEEIEKILAEERELKKKVEIAYAKLESQVEQLLSKKNKFMCF</sequence>
<name>A0A9N9FHN3_9GLOM</name>
<dbReference type="AlphaFoldDB" id="A0A9N9FHN3"/>
<dbReference type="OrthoDB" id="10644114at2759"/>
<keyword evidence="1" id="KW-0175">Coiled coil</keyword>
<evidence type="ECO:0000256" key="1">
    <source>
        <dbReference type="SAM" id="Coils"/>
    </source>
</evidence>
<organism evidence="2 3">
    <name type="scientific">Funneliformis caledonium</name>
    <dbReference type="NCBI Taxonomy" id="1117310"/>
    <lineage>
        <taxon>Eukaryota</taxon>
        <taxon>Fungi</taxon>
        <taxon>Fungi incertae sedis</taxon>
        <taxon>Mucoromycota</taxon>
        <taxon>Glomeromycotina</taxon>
        <taxon>Glomeromycetes</taxon>
        <taxon>Glomerales</taxon>
        <taxon>Glomeraceae</taxon>
        <taxon>Funneliformis</taxon>
    </lineage>
</organism>
<feature type="coiled-coil region" evidence="1">
    <location>
        <begin position="444"/>
        <end position="566"/>
    </location>
</feature>
<comment type="caution">
    <text evidence="2">The sequence shown here is derived from an EMBL/GenBank/DDBJ whole genome shotgun (WGS) entry which is preliminary data.</text>
</comment>
<feature type="coiled-coil region" evidence="1">
    <location>
        <begin position="602"/>
        <end position="780"/>
    </location>
</feature>
<dbReference type="Proteomes" id="UP000789570">
    <property type="component" value="Unassembled WGS sequence"/>
</dbReference>
<feature type="coiled-coil region" evidence="1">
    <location>
        <begin position="348"/>
        <end position="392"/>
    </location>
</feature>
<protein>
    <submittedName>
        <fullName evidence="2">7755_t:CDS:1</fullName>
    </submittedName>
</protein>
<feature type="coiled-coil region" evidence="1">
    <location>
        <begin position="155"/>
        <end position="312"/>
    </location>
</feature>
<evidence type="ECO:0000313" key="2">
    <source>
        <dbReference type="EMBL" id="CAG8534756.1"/>
    </source>
</evidence>
<proteinExistence type="predicted"/>
<reference evidence="2" key="1">
    <citation type="submission" date="2021-06" db="EMBL/GenBank/DDBJ databases">
        <authorList>
            <person name="Kallberg Y."/>
            <person name="Tangrot J."/>
            <person name="Rosling A."/>
        </authorList>
    </citation>
    <scope>NUCLEOTIDE SEQUENCE</scope>
    <source>
        <strain evidence="2">UK204</strain>
    </source>
</reference>
<gene>
    <name evidence="2" type="ORF">FCALED_LOCUS5348</name>
</gene>
<keyword evidence="3" id="KW-1185">Reference proteome</keyword>
<accession>A0A9N9FHN3</accession>
<evidence type="ECO:0000313" key="3">
    <source>
        <dbReference type="Proteomes" id="UP000789570"/>
    </source>
</evidence>
<dbReference type="EMBL" id="CAJVPQ010001147">
    <property type="protein sequence ID" value="CAG8534756.1"/>
    <property type="molecule type" value="Genomic_DNA"/>
</dbReference>